<dbReference type="Proteomes" id="UP001589838">
    <property type="component" value="Unassembled WGS sequence"/>
</dbReference>
<evidence type="ECO:0000313" key="2">
    <source>
        <dbReference type="Proteomes" id="UP001589838"/>
    </source>
</evidence>
<dbReference type="EMBL" id="JBHLUX010000025">
    <property type="protein sequence ID" value="MFC0470731.1"/>
    <property type="molecule type" value="Genomic_DNA"/>
</dbReference>
<protein>
    <submittedName>
        <fullName evidence="1">NAD(P)-binding protein</fullName>
    </submittedName>
</protein>
<dbReference type="InterPro" id="IPR036188">
    <property type="entry name" value="FAD/NAD-bd_sf"/>
</dbReference>
<evidence type="ECO:0000313" key="1">
    <source>
        <dbReference type="EMBL" id="MFC0470731.1"/>
    </source>
</evidence>
<dbReference type="SUPFAM" id="SSF51905">
    <property type="entry name" value="FAD/NAD(P)-binding domain"/>
    <property type="match status" value="1"/>
</dbReference>
<comment type="caution">
    <text evidence="1">The sequence shown here is derived from an EMBL/GenBank/DDBJ whole genome shotgun (WGS) entry which is preliminary data.</text>
</comment>
<keyword evidence="2" id="KW-1185">Reference proteome</keyword>
<dbReference type="Pfam" id="PF13450">
    <property type="entry name" value="NAD_binding_8"/>
    <property type="match status" value="1"/>
</dbReference>
<sequence>MDIAIMGAGLSGLACAITLERNGITPTIFEKRSKVGDRFVNGEVLLSIFTRPVHDCIAWLSEEYGIYLNPTSNIHKLELFSKHEKAIIEGQLGFSNIRGREQDSFESQLEQQTKSAIYYNSEETYEQLLSKYSHVVLATGDGAYAKKTRNYREDLTVSIKGATVKGSFDRYTVMTWLDYDLAPYGYCFFIPFSEKEANFSIALPDLPENEEVNINDLWNLFHEKVRSQFKQELQITDQFQITRYPIGICESGRIGNTFYVGNCFGTMMPFMGFEQYESILSGVYAAYDLCGLGKYEDLMKPLRQSYEDSLVLRRSIEQLSNKGLDRIIHSLQGYWGAKLFQTKTINPLKVASYLLRPYIKIKKGVTS</sequence>
<dbReference type="PRINTS" id="PR00411">
    <property type="entry name" value="PNDRDTASEI"/>
</dbReference>
<accession>A0ABV6KFX0</accession>
<gene>
    <name evidence="1" type="ORF">ACFFHM_09550</name>
</gene>
<dbReference type="Gene3D" id="3.50.50.60">
    <property type="entry name" value="FAD/NAD(P)-binding domain"/>
    <property type="match status" value="1"/>
</dbReference>
<organism evidence="1 2">
    <name type="scientific">Halalkalibacter kiskunsagensis</name>
    <dbReference type="NCBI Taxonomy" id="1548599"/>
    <lineage>
        <taxon>Bacteria</taxon>
        <taxon>Bacillati</taxon>
        <taxon>Bacillota</taxon>
        <taxon>Bacilli</taxon>
        <taxon>Bacillales</taxon>
        <taxon>Bacillaceae</taxon>
        <taxon>Halalkalibacter</taxon>
    </lineage>
</organism>
<dbReference type="RefSeq" id="WP_335960503.1">
    <property type="nucleotide sequence ID" value="NZ_JAXBLX010000010.1"/>
</dbReference>
<proteinExistence type="predicted"/>
<reference evidence="1 2" key="1">
    <citation type="submission" date="2024-09" db="EMBL/GenBank/DDBJ databases">
        <authorList>
            <person name="Sun Q."/>
            <person name="Mori K."/>
        </authorList>
    </citation>
    <scope>NUCLEOTIDE SEQUENCE [LARGE SCALE GENOMIC DNA]</scope>
    <source>
        <strain evidence="1 2">NCAIM B.02610</strain>
    </source>
</reference>
<name>A0ABV6KFX0_9BACI</name>